<organism evidence="2 3">
    <name type="scientific">Xylaria flabelliformis</name>
    <dbReference type="NCBI Taxonomy" id="2512241"/>
    <lineage>
        <taxon>Eukaryota</taxon>
        <taxon>Fungi</taxon>
        <taxon>Dikarya</taxon>
        <taxon>Ascomycota</taxon>
        <taxon>Pezizomycotina</taxon>
        <taxon>Sordariomycetes</taxon>
        <taxon>Xylariomycetidae</taxon>
        <taxon>Xylariales</taxon>
        <taxon>Xylariaceae</taxon>
        <taxon>Xylaria</taxon>
    </lineage>
</organism>
<protein>
    <submittedName>
        <fullName evidence="2">Uncharacterized protein</fullName>
    </submittedName>
</protein>
<evidence type="ECO:0000256" key="1">
    <source>
        <dbReference type="SAM" id="MobiDB-lite"/>
    </source>
</evidence>
<keyword evidence="3" id="KW-1185">Reference proteome</keyword>
<proteinExistence type="predicted"/>
<comment type="caution">
    <text evidence="2">The sequence shown here is derived from an EMBL/GenBank/DDBJ whole genome shotgun (WGS) entry which is preliminary data.</text>
</comment>
<dbReference type="EMBL" id="VFLP01000024">
    <property type="protein sequence ID" value="TRX94143.1"/>
    <property type="molecule type" value="Genomic_DNA"/>
</dbReference>
<reference evidence="3" key="1">
    <citation type="submission" date="2019-06" db="EMBL/GenBank/DDBJ databases">
        <title>Draft genome sequence of the griseofulvin-producing fungus Xylaria cubensis strain G536.</title>
        <authorList>
            <person name="Mead M.E."/>
            <person name="Raja H.A."/>
            <person name="Steenwyk J.L."/>
            <person name="Knowles S.L."/>
            <person name="Oberlies N.H."/>
            <person name="Rokas A."/>
        </authorList>
    </citation>
    <scope>NUCLEOTIDE SEQUENCE [LARGE SCALE GENOMIC DNA]</scope>
    <source>
        <strain evidence="3">G536</strain>
    </source>
</reference>
<feature type="region of interest" description="Disordered" evidence="1">
    <location>
        <begin position="31"/>
        <end position="97"/>
    </location>
</feature>
<evidence type="ECO:0000313" key="2">
    <source>
        <dbReference type="EMBL" id="TRX94143.1"/>
    </source>
</evidence>
<dbReference type="AlphaFoldDB" id="A0A553I1Q9"/>
<name>A0A553I1Q9_9PEZI</name>
<dbReference type="Proteomes" id="UP000319160">
    <property type="component" value="Unassembled WGS sequence"/>
</dbReference>
<accession>A0A553I1Q9</accession>
<evidence type="ECO:0000313" key="3">
    <source>
        <dbReference type="Proteomes" id="UP000319160"/>
    </source>
</evidence>
<gene>
    <name evidence="2" type="ORF">FHL15_004911</name>
</gene>
<sequence length="97" mass="10463">MMTQNLMTVFKNASDDQRIAAGIQQLGARVRNDIPAPLPELPIDGPGERPAGSSHQQRRGEEQETGLRGLGVQPDGLAKTRATGRGVRGFATQITYH</sequence>